<keyword evidence="2" id="KW-1185">Reference proteome</keyword>
<dbReference type="AlphaFoldDB" id="A0AAE1DWX3"/>
<dbReference type="Proteomes" id="UP001283361">
    <property type="component" value="Unassembled WGS sequence"/>
</dbReference>
<proteinExistence type="predicted"/>
<organism evidence="1 2">
    <name type="scientific">Elysia crispata</name>
    <name type="common">lettuce slug</name>
    <dbReference type="NCBI Taxonomy" id="231223"/>
    <lineage>
        <taxon>Eukaryota</taxon>
        <taxon>Metazoa</taxon>
        <taxon>Spiralia</taxon>
        <taxon>Lophotrochozoa</taxon>
        <taxon>Mollusca</taxon>
        <taxon>Gastropoda</taxon>
        <taxon>Heterobranchia</taxon>
        <taxon>Euthyneura</taxon>
        <taxon>Panpulmonata</taxon>
        <taxon>Sacoglossa</taxon>
        <taxon>Placobranchoidea</taxon>
        <taxon>Plakobranchidae</taxon>
        <taxon>Elysia</taxon>
    </lineage>
</organism>
<comment type="caution">
    <text evidence="1">The sequence shown here is derived from an EMBL/GenBank/DDBJ whole genome shotgun (WGS) entry which is preliminary data.</text>
</comment>
<protein>
    <submittedName>
        <fullName evidence="1">Uncharacterized protein</fullName>
    </submittedName>
</protein>
<dbReference type="EMBL" id="JAWDGP010002230">
    <property type="protein sequence ID" value="KAK3784528.1"/>
    <property type="molecule type" value="Genomic_DNA"/>
</dbReference>
<reference evidence="1" key="1">
    <citation type="journal article" date="2023" name="G3 (Bethesda)">
        <title>A reference genome for the long-term kleptoplast-retaining sea slug Elysia crispata morphotype clarki.</title>
        <authorList>
            <person name="Eastman K.E."/>
            <person name="Pendleton A.L."/>
            <person name="Shaikh M.A."/>
            <person name="Suttiyut T."/>
            <person name="Ogas R."/>
            <person name="Tomko P."/>
            <person name="Gavelis G."/>
            <person name="Widhalm J.R."/>
            <person name="Wisecaver J.H."/>
        </authorList>
    </citation>
    <scope>NUCLEOTIDE SEQUENCE</scope>
    <source>
        <strain evidence="1">ECLA1</strain>
    </source>
</reference>
<evidence type="ECO:0000313" key="1">
    <source>
        <dbReference type="EMBL" id="KAK3784528.1"/>
    </source>
</evidence>
<evidence type="ECO:0000313" key="2">
    <source>
        <dbReference type="Proteomes" id="UP001283361"/>
    </source>
</evidence>
<name>A0AAE1DWX3_9GAST</name>
<sequence length="92" mass="10829">MDYRGTHEGKKLGRRHHYDGLDLLPLPPLEPLQLPNCTGKWERDRAGGRCLSPRVAAFFTYGKPQLDFLVWSSSEETEIFWFYIDKRRNFEA</sequence>
<accession>A0AAE1DWX3</accession>
<gene>
    <name evidence="1" type="ORF">RRG08_020633</name>
</gene>